<comment type="caution">
    <text evidence="3">The sequence shown here is derived from an EMBL/GenBank/DDBJ whole genome shotgun (WGS) entry which is preliminary data.</text>
</comment>
<proteinExistence type="predicted"/>
<dbReference type="Gene3D" id="1.10.101.10">
    <property type="entry name" value="PGBD-like superfamily/PGBD"/>
    <property type="match status" value="1"/>
</dbReference>
<dbReference type="SUPFAM" id="SSF53187">
    <property type="entry name" value="Zn-dependent exopeptidases"/>
    <property type="match status" value="1"/>
</dbReference>
<dbReference type="HOGENOM" id="CLU_926363_0_0_9"/>
<reference evidence="3" key="2">
    <citation type="submission" date="2013-08" db="EMBL/GenBank/DDBJ databases">
        <title>Draft genome sequence of Anaerofustis stercorihominis (DSM 17244).</title>
        <authorList>
            <person name="Sudarsanam P."/>
            <person name="Ley R."/>
            <person name="Guruge J."/>
            <person name="Turnbaugh P.J."/>
            <person name="Mahowald M."/>
            <person name="Liep D."/>
            <person name="Gordon J."/>
        </authorList>
    </citation>
    <scope>NUCLEOTIDE SEQUENCE</scope>
    <source>
        <strain evidence="3">DSM 17244</strain>
    </source>
</reference>
<dbReference type="PANTHER" id="PTHR30404:SF0">
    <property type="entry name" value="N-ACETYLMURAMOYL-L-ALANINE AMIDASE AMIC"/>
    <property type="match status" value="1"/>
</dbReference>
<dbReference type="GO" id="GO:0008745">
    <property type="term" value="F:N-acetylmuramoyl-L-alanine amidase activity"/>
    <property type="evidence" value="ECO:0007669"/>
    <property type="project" value="UniProtKB-EC"/>
</dbReference>
<dbReference type="Pfam" id="PF01520">
    <property type="entry name" value="Amidase_3"/>
    <property type="match status" value="1"/>
</dbReference>
<evidence type="ECO:0000256" key="1">
    <source>
        <dbReference type="ARBA" id="ARBA00022801"/>
    </source>
</evidence>
<dbReference type="PANTHER" id="PTHR30404">
    <property type="entry name" value="N-ACETYLMURAMOYL-L-ALANINE AMIDASE"/>
    <property type="match status" value="1"/>
</dbReference>
<gene>
    <name evidence="3" type="ORF">ANASTE_00733</name>
</gene>
<name>B1C7N1_9FIRM</name>
<organism evidence="3 4">
    <name type="scientific">Anaerofustis stercorihominis DSM 17244</name>
    <dbReference type="NCBI Taxonomy" id="445971"/>
    <lineage>
        <taxon>Bacteria</taxon>
        <taxon>Bacillati</taxon>
        <taxon>Bacillota</taxon>
        <taxon>Clostridia</taxon>
        <taxon>Eubacteriales</taxon>
        <taxon>Eubacteriaceae</taxon>
        <taxon>Anaerofustis</taxon>
    </lineage>
</organism>
<dbReference type="Pfam" id="PF01471">
    <property type="entry name" value="PG_binding_1"/>
    <property type="match status" value="1"/>
</dbReference>
<reference evidence="3" key="1">
    <citation type="submission" date="2008-01" db="EMBL/GenBank/DDBJ databases">
        <authorList>
            <person name="Fulton L."/>
            <person name="Clifton S."/>
            <person name="Fulton B."/>
            <person name="Xu J."/>
            <person name="Minx P."/>
            <person name="Pepin K.H."/>
            <person name="Johnson M."/>
            <person name="Thiruvilangam P."/>
            <person name="Bhonagiri V."/>
            <person name="Nash W.E."/>
            <person name="Mardis E.R."/>
            <person name="Wilson R.K."/>
        </authorList>
    </citation>
    <scope>NUCLEOTIDE SEQUENCE [LARGE SCALE GENOMIC DNA]</scope>
    <source>
        <strain evidence="3">DSM 17244</strain>
    </source>
</reference>
<accession>B1C7N1</accession>
<dbReference type="GO" id="GO:0009253">
    <property type="term" value="P:peptidoglycan catabolic process"/>
    <property type="evidence" value="ECO:0007669"/>
    <property type="project" value="InterPro"/>
</dbReference>
<dbReference type="RefSeq" id="WP_007049182.1">
    <property type="nucleotide sequence ID" value="NZ_DS560015.1"/>
</dbReference>
<keyword evidence="1 3" id="KW-0378">Hydrolase</keyword>
<dbReference type="STRING" id="445971.ANASTE_00733"/>
<dbReference type="EMBL" id="ABIL02000005">
    <property type="protein sequence ID" value="EDS73018.1"/>
    <property type="molecule type" value="Genomic_DNA"/>
</dbReference>
<dbReference type="Gene3D" id="3.40.630.40">
    <property type="entry name" value="Zn-dependent exopeptidases"/>
    <property type="match status" value="1"/>
</dbReference>
<dbReference type="EC" id="3.5.1.28" evidence="3"/>
<dbReference type="AlphaFoldDB" id="B1C7N1"/>
<sequence length="300" mass="33085">MLSKKQYTASLKWLDFSVGGFQKEYGLVADKIYGKKTDAKLQEVVKSYKKKLSKLTGIKVDNNALVGKGTKNATKKAQKMYKLTVDGICGKKTRAKTDSEYKKKFGTSSSKPGTSSKSNKYSKYLICINPGHGASDPGACRYEKKKLVAKEKDMALSTAKYLNGYLKDAGFKTMMTRTGDSEITLVQRANKANKAKATLYISIHFNAGGGDGLELIVNPGSDKGYKLAKCLKASITKGTGQNFRRYIKRGDYDVRGTNMPAVIIEGAFMDNTKDFSLISTAEKRKKLAKSYCDGIKKYFD</sequence>
<feature type="domain" description="MurNAc-LAA" evidence="2">
    <location>
        <begin position="189"/>
        <end position="296"/>
    </location>
</feature>
<dbReference type="InterPro" id="IPR036366">
    <property type="entry name" value="PGBDSf"/>
</dbReference>
<dbReference type="InterPro" id="IPR050695">
    <property type="entry name" value="N-acetylmuramoyl_amidase_3"/>
</dbReference>
<evidence type="ECO:0000259" key="2">
    <source>
        <dbReference type="SMART" id="SM00646"/>
    </source>
</evidence>
<evidence type="ECO:0000313" key="3">
    <source>
        <dbReference type="EMBL" id="EDS73018.1"/>
    </source>
</evidence>
<dbReference type="Proteomes" id="UP000005178">
    <property type="component" value="Unassembled WGS sequence"/>
</dbReference>
<dbReference type="InterPro" id="IPR002477">
    <property type="entry name" value="Peptidoglycan-bd-like"/>
</dbReference>
<evidence type="ECO:0000313" key="4">
    <source>
        <dbReference type="Proteomes" id="UP000005178"/>
    </source>
</evidence>
<dbReference type="eggNOG" id="COG0860">
    <property type="taxonomic scope" value="Bacteria"/>
</dbReference>
<dbReference type="CDD" id="cd02696">
    <property type="entry name" value="MurNAc-LAA"/>
    <property type="match status" value="1"/>
</dbReference>
<dbReference type="GO" id="GO:0030288">
    <property type="term" value="C:outer membrane-bounded periplasmic space"/>
    <property type="evidence" value="ECO:0007669"/>
    <property type="project" value="TreeGrafter"/>
</dbReference>
<protein>
    <submittedName>
        <fullName evidence="3">N-acetylmuramoyl-L-alanine amidase</fullName>
        <ecNumber evidence="3">3.5.1.28</ecNumber>
    </submittedName>
</protein>
<dbReference type="SMART" id="SM00646">
    <property type="entry name" value="Ami_3"/>
    <property type="match status" value="1"/>
</dbReference>
<dbReference type="GeneID" id="98001391"/>
<dbReference type="InterPro" id="IPR002508">
    <property type="entry name" value="MurNAc-LAA_cat"/>
</dbReference>
<dbReference type="OrthoDB" id="9772024at2"/>
<keyword evidence="4" id="KW-1185">Reference proteome</keyword>